<evidence type="ECO:0000313" key="2">
    <source>
        <dbReference type="Proteomes" id="UP001652581"/>
    </source>
</evidence>
<sequence>MENHGPWMPGPGLFLLLLLPPPLLSAGSFNHSILDWRNFQRLGLGCKNIQHYLNPGWRNLEKANKVYDYDGDFDLYFILDAPENVSMAAILDRLPQGLNVLVVVSALLCMS</sequence>
<name>A0ABM5E1X8_VICPA</name>
<evidence type="ECO:0000313" key="8">
    <source>
        <dbReference type="RefSeq" id="XP_072827173.1"/>
    </source>
</evidence>
<evidence type="ECO:0000313" key="6">
    <source>
        <dbReference type="RefSeq" id="XP_072827170.1"/>
    </source>
</evidence>
<reference evidence="3 4" key="1">
    <citation type="submission" date="2025-05" db="UniProtKB">
        <authorList>
            <consortium name="RefSeq"/>
        </authorList>
    </citation>
    <scope>IDENTIFICATION</scope>
</reference>
<accession>A0ABM5E1X8</accession>
<evidence type="ECO:0000313" key="4">
    <source>
        <dbReference type="RefSeq" id="XP_072827168.1"/>
    </source>
</evidence>
<gene>
    <name evidence="3 4 5 6 7 8" type="primary">LOC140699269</name>
</gene>
<dbReference type="RefSeq" id="XP_072827167.1">
    <property type="nucleotide sequence ID" value="XM_072971066.1"/>
</dbReference>
<feature type="signal peptide" evidence="1">
    <location>
        <begin position="1"/>
        <end position="26"/>
    </location>
</feature>
<organism evidence="2 4">
    <name type="scientific">Vicugna pacos</name>
    <name type="common">Alpaca</name>
    <name type="synonym">Lama pacos</name>
    <dbReference type="NCBI Taxonomy" id="30538"/>
    <lineage>
        <taxon>Eukaryota</taxon>
        <taxon>Metazoa</taxon>
        <taxon>Chordata</taxon>
        <taxon>Craniata</taxon>
        <taxon>Vertebrata</taxon>
        <taxon>Euteleostomi</taxon>
        <taxon>Mammalia</taxon>
        <taxon>Eutheria</taxon>
        <taxon>Laurasiatheria</taxon>
        <taxon>Artiodactyla</taxon>
        <taxon>Tylopoda</taxon>
        <taxon>Camelidae</taxon>
        <taxon>Vicugna</taxon>
    </lineage>
</organism>
<dbReference type="RefSeq" id="XP_072827173.1">
    <property type="nucleotide sequence ID" value="XM_072971072.1"/>
</dbReference>
<keyword evidence="2" id="KW-1185">Reference proteome</keyword>
<dbReference type="RefSeq" id="XP_072827169.1">
    <property type="nucleotide sequence ID" value="XM_072971068.1"/>
</dbReference>
<keyword evidence="1" id="KW-0732">Signal</keyword>
<feature type="chain" id="PRO_5045028069" evidence="1">
    <location>
        <begin position="27"/>
        <end position="111"/>
    </location>
</feature>
<evidence type="ECO:0000313" key="7">
    <source>
        <dbReference type="RefSeq" id="XP_072827172.1"/>
    </source>
</evidence>
<evidence type="ECO:0000256" key="1">
    <source>
        <dbReference type="SAM" id="SignalP"/>
    </source>
</evidence>
<dbReference type="RefSeq" id="XP_072827168.1">
    <property type="nucleotide sequence ID" value="XM_072971067.1"/>
</dbReference>
<proteinExistence type="predicted"/>
<evidence type="ECO:0000313" key="3">
    <source>
        <dbReference type="RefSeq" id="XP_072827167.1"/>
    </source>
</evidence>
<dbReference type="RefSeq" id="XP_072827172.1">
    <property type="nucleotide sequence ID" value="XM_072971071.1"/>
</dbReference>
<dbReference type="Proteomes" id="UP001652581">
    <property type="component" value="Chromosome 11"/>
</dbReference>
<protein>
    <submittedName>
        <fullName evidence="3 4">Anthrax toxin receptor-like</fullName>
    </submittedName>
</protein>
<evidence type="ECO:0000313" key="5">
    <source>
        <dbReference type="RefSeq" id="XP_072827169.1"/>
    </source>
</evidence>
<dbReference type="RefSeq" id="XP_072827170.1">
    <property type="nucleotide sequence ID" value="XM_072971069.1"/>
</dbReference>
<dbReference type="GeneID" id="140699269"/>